<reference evidence="11" key="1">
    <citation type="journal article" date="2021" name="Mol. Ecol. Resour.">
        <title>Apolygus lucorum genome provides insights into omnivorousness and mesophyll feeding.</title>
        <authorList>
            <person name="Liu Y."/>
            <person name="Liu H."/>
            <person name="Wang H."/>
            <person name="Huang T."/>
            <person name="Liu B."/>
            <person name="Yang B."/>
            <person name="Yin L."/>
            <person name="Li B."/>
            <person name="Zhang Y."/>
            <person name="Zhang S."/>
            <person name="Jiang F."/>
            <person name="Zhang X."/>
            <person name="Ren Y."/>
            <person name="Wang B."/>
            <person name="Wang S."/>
            <person name="Lu Y."/>
            <person name="Wu K."/>
            <person name="Fan W."/>
            <person name="Wang G."/>
        </authorList>
    </citation>
    <scope>NUCLEOTIDE SEQUENCE</scope>
    <source>
        <strain evidence="11">12Hb</strain>
    </source>
</reference>
<dbReference type="InterPro" id="IPR002076">
    <property type="entry name" value="ELO_fam"/>
</dbReference>
<comment type="catalytic activity">
    <reaction evidence="10">
        <text>a very-long-chain acyl-CoA + malonyl-CoA + H(+) = a very-long-chain 3-oxoacyl-CoA + CO2 + CoA</text>
        <dbReference type="Rhea" id="RHEA:32727"/>
        <dbReference type="ChEBI" id="CHEBI:15378"/>
        <dbReference type="ChEBI" id="CHEBI:16526"/>
        <dbReference type="ChEBI" id="CHEBI:57287"/>
        <dbReference type="ChEBI" id="CHEBI:57384"/>
        <dbReference type="ChEBI" id="CHEBI:90725"/>
        <dbReference type="ChEBI" id="CHEBI:90736"/>
        <dbReference type="EC" id="2.3.1.199"/>
    </reaction>
</comment>
<protein>
    <recommendedName>
        <fullName evidence="10">Elongation of very long chain fatty acids protein</fullName>
        <ecNumber evidence="10">2.3.1.199</ecNumber>
    </recommendedName>
    <alternativeName>
        <fullName evidence="10">Very-long-chain 3-oxoacyl-CoA synthase</fullName>
    </alternativeName>
</protein>
<dbReference type="GO" id="GO:0009922">
    <property type="term" value="F:fatty acid elongase activity"/>
    <property type="evidence" value="ECO:0007669"/>
    <property type="project" value="UniProtKB-EC"/>
</dbReference>
<dbReference type="EMBL" id="WIXP02000001">
    <property type="protein sequence ID" value="KAF6217382.1"/>
    <property type="molecule type" value="Genomic_DNA"/>
</dbReference>
<sequence>MAGVIGAIVDGYHDILENYSDPRVKDWALMSSPLPTLAICLTYAFVVKIAGPKFMETRKPFELQKTLIVYNAFQVIFSAFLFREALHAGWFSTYSFRCQPVDYSNSEHALRVAGGCWWYYFSKFTEFMDTFFFVLRKKNDHVNRLHVIHHGIMPLSTWFEHLIKFSEDKAVISSAGMLFSKRWDTNKHESNEQSDRKVNLEQEGDTCRAVKTLIKMISRTPGW</sequence>
<evidence type="ECO:0000256" key="6">
    <source>
        <dbReference type="ARBA" id="ARBA00022989"/>
    </source>
</evidence>
<dbReference type="OrthoDB" id="434092at2759"/>
<proteinExistence type="inferred from homology"/>
<dbReference type="GO" id="GO:0005789">
    <property type="term" value="C:endoplasmic reticulum membrane"/>
    <property type="evidence" value="ECO:0007669"/>
    <property type="project" value="TreeGrafter"/>
</dbReference>
<evidence type="ECO:0000256" key="1">
    <source>
        <dbReference type="ARBA" id="ARBA00004141"/>
    </source>
</evidence>
<keyword evidence="3 10" id="KW-0808">Transferase</keyword>
<keyword evidence="5 10" id="KW-0276">Fatty acid metabolism</keyword>
<dbReference type="Pfam" id="PF01151">
    <property type="entry name" value="ELO"/>
    <property type="match status" value="1"/>
</dbReference>
<comment type="caution">
    <text evidence="11">The sequence shown here is derived from an EMBL/GenBank/DDBJ whole genome shotgun (WGS) entry which is preliminary data.</text>
</comment>
<comment type="similarity">
    <text evidence="10">Belongs to the ELO family.</text>
</comment>
<evidence type="ECO:0000256" key="8">
    <source>
        <dbReference type="ARBA" id="ARBA00023136"/>
    </source>
</evidence>
<evidence type="ECO:0000256" key="2">
    <source>
        <dbReference type="ARBA" id="ARBA00022516"/>
    </source>
</evidence>
<comment type="subcellular location">
    <subcellularLocation>
        <location evidence="1">Membrane</location>
        <topology evidence="1">Multi-pass membrane protein</topology>
    </subcellularLocation>
</comment>
<dbReference type="GO" id="GO:0034625">
    <property type="term" value="P:fatty acid elongation, monounsaturated fatty acid"/>
    <property type="evidence" value="ECO:0007669"/>
    <property type="project" value="TreeGrafter"/>
</dbReference>
<dbReference type="GO" id="GO:0030148">
    <property type="term" value="P:sphingolipid biosynthetic process"/>
    <property type="evidence" value="ECO:0007669"/>
    <property type="project" value="TreeGrafter"/>
</dbReference>
<dbReference type="PANTHER" id="PTHR11157:SF69">
    <property type="entry name" value="ELONGATION OF VERY LONG CHAIN FATTY ACIDS PROTEIN 7"/>
    <property type="match status" value="1"/>
</dbReference>
<dbReference type="EC" id="2.3.1.199" evidence="10"/>
<evidence type="ECO:0000256" key="7">
    <source>
        <dbReference type="ARBA" id="ARBA00023098"/>
    </source>
</evidence>
<organism evidence="11 12">
    <name type="scientific">Apolygus lucorum</name>
    <name type="common">Small green plant bug</name>
    <name type="synonym">Lygocoris lucorum</name>
    <dbReference type="NCBI Taxonomy" id="248454"/>
    <lineage>
        <taxon>Eukaryota</taxon>
        <taxon>Metazoa</taxon>
        <taxon>Ecdysozoa</taxon>
        <taxon>Arthropoda</taxon>
        <taxon>Hexapoda</taxon>
        <taxon>Insecta</taxon>
        <taxon>Pterygota</taxon>
        <taxon>Neoptera</taxon>
        <taxon>Paraneoptera</taxon>
        <taxon>Hemiptera</taxon>
        <taxon>Heteroptera</taxon>
        <taxon>Panheteroptera</taxon>
        <taxon>Cimicomorpha</taxon>
        <taxon>Miridae</taxon>
        <taxon>Mirini</taxon>
        <taxon>Apolygus</taxon>
    </lineage>
</organism>
<evidence type="ECO:0000313" key="11">
    <source>
        <dbReference type="EMBL" id="KAF6217382.1"/>
    </source>
</evidence>
<dbReference type="PANTHER" id="PTHR11157">
    <property type="entry name" value="FATTY ACID ACYL TRANSFERASE-RELATED"/>
    <property type="match status" value="1"/>
</dbReference>
<keyword evidence="6 10" id="KW-1133">Transmembrane helix</keyword>
<evidence type="ECO:0000256" key="9">
    <source>
        <dbReference type="ARBA" id="ARBA00023160"/>
    </source>
</evidence>
<keyword evidence="12" id="KW-1185">Reference proteome</keyword>
<feature type="transmembrane region" description="Helical" evidence="10">
    <location>
        <begin position="67"/>
        <end position="86"/>
    </location>
</feature>
<name>A0A8S9Y7X7_APOLU</name>
<evidence type="ECO:0000256" key="3">
    <source>
        <dbReference type="ARBA" id="ARBA00022679"/>
    </source>
</evidence>
<evidence type="ECO:0000256" key="5">
    <source>
        <dbReference type="ARBA" id="ARBA00022832"/>
    </source>
</evidence>
<dbReference type="Proteomes" id="UP000466442">
    <property type="component" value="Linkage Group LG1"/>
</dbReference>
<dbReference type="GO" id="GO:0042761">
    <property type="term" value="P:very long-chain fatty acid biosynthetic process"/>
    <property type="evidence" value="ECO:0007669"/>
    <property type="project" value="TreeGrafter"/>
</dbReference>
<comment type="caution">
    <text evidence="10">Lacks conserved residue(s) required for the propagation of feature annotation.</text>
</comment>
<feature type="transmembrane region" description="Helical" evidence="10">
    <location>
        <begin position="27"/>
        <end position="46"/>
    </location>
</feature>
<keyword evidence="9 10" id="KW-0275">Fatty acid biosynthesis</keyword>
<evidence type="ECO:0000313" key="12">
    <source>
        <dbReference type="Proteomes" id="UP000466442"/>
    </source>
</evidence>
<keyword evidence="2 10" id="KW-0444">Lipid biosynthesis</keyword>
<dbReference type="GO" id="GO:0034626">
    <property type="term" value="P:fatty acid elongation, polyunsaturated fatty acid"/>
    <property type="evidence" value="ECO:0007669"/>
    <property type="project" value="TreeGrafter"/>
</dbReference>
<dbReference type="GO" id="GO:0019367">
    <property type="term" value="P:fatty acid elongation, saturated fatty acid"/>
    <property type="evidence" value="ECO:0007669"/>
    <property type="project" value="TreeGrafter"/>
</dbReference>
<keyword evidence="7 10" id="KW-0443">Lipid metabolism</keyword>
<evidence type="ECO:0000256" key="4">
    <source>
        <dbReference type="ARBA" id="ARBA00022692"/>
    </source>
</evidence>
<gene>
    <name evidence="11" type="ORF">GE061_001737</name>
</gene>
<keyword evidence="4 10" id="KW-0812">Transmembrane</keyword>
<dbReference type="AlphaFoldDB" id="A0A8S9Y7X7"/>
<keyword evidence="8 10" id="KW-0472">Membrane</keyword>
<accession>A0A8S9Y7X7</accession>
<evidence type="ECO:0000256" key="10">
    <source>
        <dbReference type="RuleBase" id="RU361115"/>
    </source>
</evidence>